<name>A0A545VBE9_9HYPO</name>
<dbReference type="EMBL" id="SPUK01000002">
    <property type="protein sequence ID" value="TQV99057.1"/>
    <property type="molecule type" value="Genomic_DNA"/>
</dbReference>
<keyword evidence="2" id="KW-1185">Reference proteome</keyword>
<gene>
    <name evidence="1" type="ORF">IF1G_01272</name>
</gene>
<evidence type="ECO:0000313" key="1">
    <source>
        <dbReference type="EMBL" id="TQV99057.1"/>
    </source>
</evidence>
<organism evidence="1 2">
    <name type="scientific">Cordyceps javanica</name>
    <dbReference type="NCBI Taxonomy" id="43265"/>
    <lineage>
        <taxon>Eukaryota</taxon>
        <taxon>Fungi</taxon>
        <taxon>Dikarya</taxon>
        <taxon>Ascomycota</taxon>
        <taxon>Pezizomycotina</taxon>
        <taxon>Sordariomycetes</taxon>
        <taxon>Hypocreomycetidae</taxon>
        <taxon>Hypocreales</taxon>
        <taxon>Cordycipitaceae</taxon>
        <taxon>Cordyceps</taxon>
    </lineage>
</organism>
<comment type="caution">
    <text evidence="1">The sequence shown here is derived from an EMBL/GenBank/DDBJ whole genome shotgun (WGS) entry which is preliminary data.</text>
</comment>
<evidence type="ECO:0000313" key="2">
    <source>
        <dbReference type="Proteomes" id="UP000315783"/>
    </source>
</evidence>
<sequence>MPAHDVTKHCCRRPGRRLARGMRDDDLDLGTITTLSYSADPVHGTGRPVELTNHTRLPRTTLYGVRNVYHFSNRQDEPHNQHYRIDSGGDTRKYSCQATASFAIVPRMNKIAFTGKPTERVLDVRLVSIKKTAQKIDA</sequence>
<dbReference type="Proteomes" id="UP000315783">
    <property type="component" value="Unassembled WGS sequence"/>
</dbReference>
<reference evidence="1 2" key="1">
    <citation type="journal article" date="2019" name="Appl. Microbiol. Biotechnol.">
        <title>Genome sequence of Isaria javanica and comparative genome analysis insights into family S53 peptidase evolution in fungal entomopathogens.</title>
        <authorList>
            <person name="Lin R."/>
            <person name="Zhang X."/>
            <person name="Xin B."/>
            <person name="Zou M."/>
            <person name="Gao Y."/>
            <person name="Qin F."/>
            <person name="Hu Q."/>
            <person name="Xie B."/>
            <person name="Cheng X."/>
        </authorList>
    </citation>
    <scope>NUCLEOTIDE SEQUENCE [LARGE SCALE GENOMIC DNA]</scope>
    <source>
        <strain evidence="1 2">IJ1G</strain>
    </source>
</reference>
<dbReference type="AlphaFoldDB" id="A0A545VBE9"/>
<protein>
    <submittedName>
        <fullName evidence="1">Uncharacterized protein</fullName>
    </submittedName>
</protein>
<proteinExistence type="predicted"/>
<accession>A0A545VBE9</accession>